<organism evidence="8">
    <name type="scientific">Panicum hallii</name>
    <dbReference type="NCBI Taxonomy" id="206008"/>
    <lineage>
        <taxon>Eukaryota</taxon>
        <taxon>Viridiplantae</taxon>
        <taxon>Streptophyta</taxon>
        <taxon>Embryophyta</taxon>
        <taxon>Tracheophyta</taxon>
        <taxon>Spermatophyta</taxon>
        <taxon>Magnoliopsida</taxon>
        <taxon>Liliopsida</taxon>
        <taxon>Poales</taxon>
        <taxon>Poaceae</taxon>
        <taxon>PACMAD clade</taxon>
        <taxon>Panicoideae</taxon>
        <taxon>Panicodae</taxon>
        <taxon>Paniceae</taxon>
        <taxon>Panicinae</taxon>
        <taxon>Panicum</taxon>
        <taxon>Panicum sect. Panicum</taxon>
    </lineage>
</organism>
<dbReference type="Pfam" id="PF03942">
    <property type="entry name" value="DTW"/>
    <property type="match status" value="1"/>
</dbReference>
<accession>A0A2S3HJ66</accession>
<dbReference type="SMART" id="SM01144">
    <property type="entry name" value="DTW"/>
    <property type="match status" value="1"/>
</dbReference>
<reference evidence="8" key="1">
    <citation type="submission" date="2018-04" db="EMBL/GenBank/DDBJ databases">
        <title>WGS assembly of Panicum hallii.</title>
        <authorList>
            <person name="Lovell J."/>
            <person name="Jenkins J."/>
            <person name="Lowry D."/>
            <person name="Mamidi S."/>
            <person name="Sreedasyam A."/>
            <person name="Weng X."/>
            <person name="Barry K."/>
            <person name="Bonette J."/>
            <person name="Campitelli B."/>
            <person name="Daum C."/>
            <person name="Gordon S."/>
            <person name="Gould B."/>
            <person name="Lipzen A."/>
            <person name="Macqueen A."/>
            <person name="Palacio-Mejia J."/>
            <person name="Plott C."/>
            <person name="Shakirov E."/>
            <person name="Shu S."/>
            <person name="Yoshinaga Y."/>
            <person name="Zane M."/>
            <person name="Rokhsar D."/>
            <person name="Grimwood J."/>
            <person name="Schmutz J."/>
            <person name="Juenger T."/>
        </authorList>
    </citation>
    <scope>NUCLEOTIDE SEQUENCE [LARGE SCALE GENOMIC DNA]</scope>
    <source>
        <strain evidence="8">FIL2</strain>
    </source>
</reference>
<dbReference type="Proteomes" id="UP000243499">
    <property type="component" value="Chromosome 4"/>
</dbReference>
<evidence type="ECO:0000256" key="5">
    <source>
        <dbReference type="ARBA" id="ARBA00048718"/>
    </source>
</evidence>
<feature type="region of interest" description="Disordered" evidence="6">
    <location>
        <begin position="47"/>
        <end position="92"/>
    </location>
</feature>
<evidence type="ECO:0000256" key="6">
    <source>
        <dbReference type="SAM" id="MobiDB-lite"/>
    </source>
</evidence>
<dbReference type="AlphaFoldDB" id="A0A2S3HJ66"/>
<dbReference type="PANTHER" id="PTHR21392:SF4">
    <property type="entry name" value="TRNA-URIDINE AMINOCARBOXYPROPYLTRANSFERASE"/>
    <property type="match status" value="1"/>
</dbReference>
<keyword evidence="4" id="KW-0819">tRNA processing</keyword>
<protein>
    <recommendedName>
        <fullName evidence="1">tRNA-uridine aminocarboxypropyltransferase</fullName>
        <ecNumber evidence="1">2.5.1.25</ecNumber>
    </recommendedName>
</protein>
<dbReference type="InterPro" id="IPR005636">
    <property type="entry name" value="DTW"/>
</dbReference>
<sequence length="412" mass="46021">MLVLLPPASSIRALAFHRRLRVPLLAPPRTLPRLGAAPARSIMAFSAEPASGEEKAEAEEESLHTTAAAGAGAGDGDGDGSEVSHEEWRRWGTSSPLPAAVAAVVRELLEMEAAAGEKMRFGGVGSKLKGDFKDMEDKKHRAVYETLGDSDQKLQYFSARQIGCRLLGSRGYLCHKCWLPTEDCMCANIVPCNLWRGMKFWLYMHPKDFLRQNNTGKLLWQVFGIQAAQLCLFGIQEHEDIMWDAFHRSGKGKISFLYPNKSIIPKSVKDLKFDGSSLTSDLHEMSSSDEPFNFVLLDGTWSNSAALYRRLKERWTAKWGDEDIPCISLSTLSASVMHKLRPQPAWDRTCTAAAAAGLLWELNLLPELSTYEFEKQAEAVECSLDILLDALTTRRVRLGRSITRKQRHNRNI</sequence>
<dbReference type="PANTHER" id="PTHR21392">
    <property type="entry name" value="TRNA-URIDINE AMINOCARBOXYPROPYLTRANSFERASE 2"/>
    <property type="match status" value="1"/>
</dbReference>
<proteinExistence type="predicted"/>
<keyword evidence="2" id="KW-0808">Transferase</keyword>
<keyword evidence="3" id="KW-0949">S-adenosyl-L-methionine</keyword>
<evidence type="ECO:0000313" key="8">
    <source>
        <dbReference type="EMBL" id="PAN24089.1"/>
    </source>
</evidence>
<dbReference type="EC" id="2.5.1.25" evidence="1"/>
<feature type="domain" description="DTW" evidence="7">
    <location>
        <begin position="170"/>
        <end position="400"/>
    </location>
</feature>
<comment type="catalytic activity">
    <reaction evidence="5">
        <text>a uridine in tRNA + S-adenosyl-L-methionine = a 3-[(3S)-3-amino-3-carboxypropyl]uridine in tRNA + S-methyl-5'-thioadenosine + H(+)</text>
        <dbReference type="Rhea" id="RHEA:62432"/>
        <dbReference type="Rhea" id="RHEA-COMP:13339"/>
        <dbReference type="Rhea" id="RHEA-COMP:16092"/>
        <dbReference type="ChEBI" id="CHEBI:15378"/>
        <dbReference type="ChEBI" id="CHEBI:17509"/>
        <dbReference type="ChEBI" id="CHEBI:59789"/>
        <dbReference type="ChEBI" id="CHEBI:65315"/>
        <dbReference type="ChEBI" id="CHEBI:82930"/>
        <dbReference type="EC" id="2.5.1.25"/>
    </reaction>
</comment>
<gene>
    <name evidence="8" type="ORF">PAHAL_4G200600</name>
</gene>
<dbReference type="EMBL" id="CM008049">
    <property type="protein sequence ID" value="PAN24089.1"/>
    <property type="molecule type" value="Genomic_DNA"/>
</dbReference>
<evidence type="ECO:0000256" key="1">
    <source>
        <dbReference type="ARBA" id="ARBA00012386"/>
    </source>
</evidence>
<dbReference type="InterPro" id="IPR039262">
    <property type="entry name" value="DTWD2/TAPT"/>
</dbReference>
<evidence type="ECO:0000256" key="3">
    <source>
        <dbReference type="ARBA" id="ARBA00022691"/>
    </source>
</evidence>
<dbReference type="GO" id="GO:0008033">
    <property type="term" value="P:tRNA processing"/>
    <property type="evidence" value="ECO:0007669"/>
    <property type="project" value="UniProtKB-KW"/>
</dbReference>
<evidence type="ECO:0000256" key="4">
    <source>
        <dbReference type="ARBA" id="ARBA00022694"/>
    </source>
</evidence>
<evidence type="ECO:0000256" key="2">
    <source>
        <dbReference type="ARBA" id="ARBA00022679"/>
    </source>
</evidence>
<name>A0A2S3HJ66_9POAL</name>
<evidence type="ECO:0000259" key="7">
    <source>
        <dbReference type="SMART" id="SM01144"/>
    </source>
</evidence>
<dbReference type="Gramene" id="PAN24089">
    <property type="protein sequence ID" value="PAN24089"/>
    <property type="gene ID" value="PAHAL_4G200600"/>
</dbReference>
<dbReference type="GO" id="GO:0016432">
    <property type="term" value="F:tRNA-uridine aminocarboxypropyltransferase activity"/>
    <property type="evidence" value="ECO:0007669"/>
    <property type="project" value="UniProtKB-EC"/>
</dbReference>